<dbReference type="Pfam" id="PF00145">
    <property type="entry name" value="DNA_methylase"/>
    <property type="match status" value="1"/>
</dbReference>
<evidence type="ECO:0000256" key="4">
    <source>
        <dbReference type="ARBA" id="ARBA00022691"/>
    </source>
</evidence>
<dbReference type="NCBIfam" id="TIGR00675">
    <property type="entry name" value="dcm"/>
    <property type="match status" value="1"/>
</dbReference>
<dbReference type="InterPro" id="IPR050750">
    <property type="entry name" value="C5-MTase"/>
</dbReference>
<dbReference type="GO" id="GO:0003886">
    <property type="term" value="F:DNA (cytosine-5-)-methyltransferase activity"/>
    <property type="evidence" value="ECO:0007669"/>
    <property type="project" value="UniProtKB-EC"/>
</dbReference>
<keyword evidence="7" id="KW-1185">Reference proteome</keyword>
<proteinExistence type="inferred from homology"/>
<dbReference type="PROSITE" id="PS00095">
    <property type="entry name" value="C5_MTASE_2"/>
    <property type="match status" value="1"/>
</dbReference>
<keyword evidence="2 5" id="KW-0489">Methyltransferase</keyword>
<evidence type="ECO:0000256" key="3">
    <source>
        <dbReference type="ARBA" id="ARBA00022679"/>
    </source>
</evidence>
<dbReference type="Proteomes" id="UP000812267">
    <property type="component" value="Unassembled WGS sequence"/>
</dbReference>
<evidence type="ECO:0000256" key="1">
    <source>
        <dbReference type="ARBA" id="ARBA00011975"/>
    </source>
</evidence>
<feature type="active site" evidence="5">
    <location>
        <position position="80"/>
    </location>
</feature>
<accession>A0ABS6DSK2</accession>
<evidence type="ECO:0000256" key="2">
    <source>
        <dbReference type="ARBA" id="ARBA00022603"/>
    </source>
</evidence>
<comment type="caution">
    <text evidence="6">The sequence shown here is derived from an EMBL/GenBank/DDBJ whole genome shotgun (WGS) entry which is preliminary data.</text>
</comment>
<protein>
    <recommendedName>
        <fullName evidence="1">DNA (cytosine-5-)-methyltransferase</fullName>
        <ecNumber evidence="1">2.1.1.37</ecNumber>
    </recommendedName>
</protein>
<dbReference type="InterPro" id="IPR001525">
    <property type="entry name" value="C5_MeTfrase"/>
</dbReference>
<evidence type="ECO:0000256" key="5">
    <source>
        <dbReference type="PROSITE-ProRule" id="PRU01016"/>
    </source>
</evidence>
<dbReference type="EMBL" id="JAHMHK010000007">
    <property type="protein sequence ID" value="MBU4693921.1"/>
    <property type="molecule type" value="Genomic_DNA"/>
</dbReference>
<keyword evidence="4 5" id="KW-0949">S-adenosyl-L-methionine</keyword>
<dbReference type="InterPro" id="IPR031303">
    <property type="entry name" value="C5_meth_CS"/>
</dbReference>
<name>A0ABS6DSK2_9MOLU</name>
<gene>
    <name evidence="6" type="primary">dcm</name>
    <name evidence="6" type="ORF">KQ878_03440</name>
</gene>
<dbReference type="RefSeq" id="WP_216567945.1">
    <property type="nucleotide sequence ID" value="NZ_JAHMHK010000007.1"/>
</dbReference>
<evidence type="ECO:0000313" key="6">
    <source>
        <dbReference type="EMBL" id="MBU4693921.1"/>
    </source>
</evidence>
<comment type="similarity">
    <text evidence="5">Belongs to the class I-like SAM-binding methyltransferase superfamily. C5-methyltransferase family.</text>
</comment>
<dbReference type="PANTHER" id="PTHR46098:SF1">
    <property type="entry name" value="TRNA (CYTOSINE(38)-C(5))-METHYLTRANSFERASE"/>
    <property type="match status" value="1"/>
</dbReference>
<reference evidence="6" key="1">
    <citation type="submission" date="2021-06" db="EMBL/GenBank/DDBJ databases">
        <title>Novel Mycoplasma species detected in California sea lions (Zalophus californianus) from the USA.</title>
        <authorList>
            <person name="Volokhov D.V."/>
            <person name="Furtak V.A."/>
            <person name="Zagorodnyaya T.A."/>
        </authorList>
    </citation>
    <scope>NUCLEOTIDE SEQUENCE [LARGE SCALE GENOMIC DNA]</scope>
    <source>
        <strain evidence="6">CSL 4779</strain>
    </source>
</reference>
<dbReference type="InterPro" id="IPR018117">
    <property type="entry name" value="C5_DNA_meth_AS"/>
</dbReference>
<dbReference type="PANTHER" id="PTHR46098">
    <property type="entry name" value="TRNA (CYTOSINE(38)-C(5))-METHYLTRANSFERASE"/>
    <property type="match status" value="1"/>
</dbReference>
<dbReference type="PROSITE" id="PS51679">
    <property type="entry name" value="SAM_MT_C5"/>
    <property type="match status" value="1"/>
</dbReference>
<keyword evidence="3 5" id="KW-0808">Transferase</keyword>
<organism evidence="6 7">
    <name type="scientific">Mycoplasma zalophidermidis</name>
    <dbReference type="NCBI Taxonomy" id="398174"/>
    <lineage>
        <taxon>Bacteria</taxon>
        <taxon>Bacillati</taxon>
        <taxon>Mycoplasmatota</taxon>
        <taxon>Mollicutes</taxon>
        <taxon>Mycoplasmataceae</taxon>
        <taxon>Mycoplasma</taxon>
    </lineage>
</organism>
<sequence>MKVVELFAGVGGFRIGLEKSSPKFFNTIWANQWEPSKKNQSAFNCYVDNFKNKANCINFDIAEVKYDVPDHDLLCGGFPCQDYSVASGNKAAGIVGKKGVLWWEIRDIIQTKKPKLVLLENVDRLIKMPVKQRGRDFGIILKCFRDLGYCVEWRVVNAADYGFPQKRKRIFIVAYRTDLDFYKENISQDDCENYLNFNTVLNNAFQSVSEGKVYSTSLSDYGDIYEVSDKFSFDYFQNSGILINDTIYTQRVKAVYKGKQLILRDILESDVDNKYYLDDEKVEKFKYFKSSKKILRFKPNGDEYYYSEGAMSFPDNLDLPARTMLTTESNVSRTSHIILDPQTNKYRTLTPVEAERINGFPDNWTIKANTEKFRYFLMGNALVVGLIELIGDSIKKIFKNS</sequence>
<evidence type="ECO:0000313" key="7">
    <source>
        <dbReference type="Proteomes" id="UP000812267"/>
    </source>
</evidence>
<dbReference type="EC" id="2.1.1.37" evidence="1"/>
<dbReference type="PROSITE" id="PS00094">
    <property type="entry name" value="C5_MTASE_1"/>
    <property type="match status" value="1"/>
</dbReference>
<dbReference type="GO" id="GO:0032259">
    <property type="term" value="P:methylation"/>
    <property type="evidence" value="ECO:0007669"/>
    <property type="project" value="UniProtKB-KW"/>
</dbReference>